<dbReference type="OrthoDB" id="5392263at2759"/>
<dbReference type="EMBL" id="LVVM01005073">
    <property type="protein sequence ID" value="OJA11427.1"/>
    <property type="molecule type" value="Genomic_DNA"/>
</dbReference>
<gene>
    <name evidence="1" type="ORF">AZE42_04590</name>
</gene>
<accession>A0A1J8PUI0</accession>
<sequence length="245" mass="27021">MSAALTVGSPVLAGYSLFITLPNSCWITRRFTESVDDPNSLFAISILANLQQVPIRLHFDRDFLSLIVHLDNDAWWKYLSELVDYSHTLSIASTASITWVVIAYFLTVANSPLDEFGVNSDGGATGSMWPWLIPILVVGWLQLSPKCDFGCLQAAYERANQHTRRAAADSHSMGTPPASTRRALTITARDEDVSCPDELLTPPVFNYSRSPQWASTAETAFQVFKVASEKADNHIPGRFGNVLLV</sequence>
<name>A0A1J8PUI0_9AGAM</name>
<comment type="caution">
    <text evidence="1">The sequence shown here is derived from an EMBL/GenBank/DDBJ whole genome shotgun (WGS) entry which is preliminary data.</text>
</comment>
<evidence type="ECO:0000313" key="1">
    <source>
        <dbReference type="EMBL" id="OJA11427.1"/>
    </source>
</evidence>
<protein>
    <submittedName>
        <fullName evidence="1">Uncharacterized protein</fullName>
    </submittedName>
</protein>
<proteinExistence type="predicted"/>
<dbReference type="Proteomes" id="UP000183567">
    <property type="component" value="Unassembled WGS sequence"/>
</dbReference>
<evidence type="ECO:0000313" key="2">
    <source>
        <dbReference type="Proteomes" id="UP000183567"/>
    </source>
</evidence>
<keyword evidence="2" id="KW-1185">Reference proteome</keyword>
<dbReference type="AlphaFoldDB" id="A0A1J8PUI0"/>
<reference evidence="1 2" key="1">
    <citation type="submission" date="2016-03" db="EMBL/GenBank/DDBJ databases">
        <title>Comparative genomics of the ectomycorrhizal sister species Rhizopogon vinicolor and Rhizopogon vesiculosus (Basidiomycota: Boletales) reveals a divergence of the mating type B locus.</title>
        <authorList>
            <person name="Mujic A.B."/>
            <person name="Kuo A."/>
            <person name="Tritt A."/>
            <person name="Lipzen A."/>
            <person name="Chen C."/>
            <person name="Johnson J."/>
            <person name="Sharma A."/>
            <person name="Barry K."/>
            <person name="Grigoriev I.V."/>
            <person name="Spatafora J.W."/>
        </authorList>
    </citation>
    <scope>NUCLEOTIDE SEQUENCE [LARGE SCALE GENOMIC DNA]</scope>
    <source>
        <strain evidence="1 2">AM-OR11-056</strain>
    </source>
</reference>
<organism evidence="1 2">
    <name type="scientific">Rhizopogon vesiculosus</name>
    <dbReference type="NCBI Taxonomy" id="180088"/>
    <lineage>
        <taxon>Eukaryota</taxon>
        <taxon>Fungi</taxon>
        <taxon>Dikarya</taxon>
        <taxon>Basidiomycota</taxon>
        <taxon>Agaricomycotina</taxon>
        <taxon>Agaricomycetes</taxon>
        <taxon>Agaricomycetidae</taxon>
        <taxon>Boletales</taxon>
        <taxon>Suillineae</taxon>
        <taxon>Rhizopogonaceae</taxon>
        <taxon>Rhizopogon</taxon>
    </lineage>
</organism>